<dbReference type="InterPro" id="IPR029063">
    <property type="entry name" value="SAM-dependent_MTases_sf"/>
</dbReference>
<keyword evidence="1" id="KW-0808">Transferase</keyword>
<organism evidence="2 3">
    <name type="scientific">Caminibacter pacificus</name>
    <dbReference type="NCBI Taxonomy" id="1424653"/>
    <lineage>
        <taxon>Bacteria</taxon>
        <taxon>Pseudomonadati</taxon>
        <taxon>Campylobacterota</taxon>
        <taxon>Epsilonproteobacteria</taxon>
        <taxon>Nautiliales</taxon>
        <taxon>Nautiliaceae</taxon>
        <taxon>Caminibacter</taxon>
    </lineage>
</organism>
<reference evidence="1" key="3">
    <citation type="submission" date="2019-06" db="EMBL/GenBank/DDBJ databases">
        <title>A comparative analysis of the Nautiliaceae.</title>
        <authorList>
            <person name="Grosche A."/>
            <person name="Smedile F."/>
            <person name="Vetriani C."/>
        </authorList>
    </citation>
    <scope>NUCLEOTIDE SEQUENCE</scope>
    <source>
        <strain evidence="1">TB6</strain>
    </source>
</reference>
<dbReference type="Proteomes" id="UP000272781">
    <property type="component" value="Unassembled WGS sequence"/>
</dbReference>
<keyword evidence="4" id="KW-1185">Reference proteome</keyword>
<accession>A0AAJ4RCW6</accession>
<evidence type="ECO:0000313" key="1">
    <source>
        <dbReference type="EMBL" id="QCI27747.1"/>
    </source>
</evidence>
<dbReference type="SUPFAM" id="SSF53335">
    <property type="entry name" value="S-adenosyl-L-methionine-dependent methyltransferases"/>
    <property type="match status" value="1"/>
</dbReference>
<dbReference type="EMBL" id="CP027432">
    <property type="protein sequence ID" value="QCI27747.1"/>
    <property type="molecule type" value="Genomic_DNA"/>
</dbReference>
<dbReference type="Gene3D" id="3.40.50.150">
    <property type="entry name" value="Vaccinia Virus protein VP39"/>
    <property type="match status" value="1"/>
</dbReference>
<dbReference type="GO" id="GO:0008168">
    <property type="term" value="F:methyltransferase activity"/>
    <property type="evidence" value="ECO:0007669"/>
    <property type="project" value="UniProtKB-KW"/>
</dbReference>
<reference evidence="2 3" key="2">
    <citation type="submission" date="2018-11" db="EMBL/GenBank/DDBJ databases">
        <title>Genomic Encyclopedia of Type Strains, Phase IV (KMG-IV): sequencing the most valuable type-strain genomes for metagenomic binning, comparative biology and taxonomic classification.</title>
        <authorList>
            <person name="Goeker M."/>
        </authorList>
    </citation>
    <scope>NUCLEOTIDE SEQUENCE [LARGE SCALE GENOMIC DNA]</scope>
    <source>
        <strain evidence="2 3">DSM 27783</strain>
    </source>
</reference>
<keyword evidence="2" id="KW-0830">Ubiquinone</keyword>
<sequence>MDIKIYDKLAKKYDLATKIVSFGIEELWRWMFKREIKKHIKNGVLLDVASATGEMARVLDFDKIYLVEPSSEMVKVIVEKFEKEGYKKENFEVVFQERPHIKMKKGKKEIIIIQDTAENVKLEEKADLITAFMALRNFDDLKKGIKNLDSQLKDGGYFAIVEMVKSDSLIAKPILWYMNNVVPIIAGFLVGMKEEYKLLGKSIDSLKEEEILENFKDYEIIKKQKLIFPIATMIIMRKNGKDS</sequence>
<dbReference type="Pfam" id="PF01209">
    <property type="entry name" value="Ubie_methyltran"/>
    <property type="match status" value="1"/>
</dbReference>
<proteinExistence type="predicted"/>
<evidence type="ECO:0000313" key="4">
    <source>
        <dbReference type="Proteomes" id="UP000298805"/>
    </source>
</evidence>
<dbReference type="Proteomes" id="UP000298805">
    <property type="component" value="Chromosome"/>
</dbReference>
<gene>
    <name evidence="1" type="ORF">C6V80_01825</name>
    <name evidence="2" type="ORF">EDC58_1063</name>
</gene>
<dbReference type="GO" id="GO:0032259">
    <property type="term" value="P:methylation"/>
    <property type="evidence" value="ECO:0007669"/>
    <property type="project" value="UniProtKB-KW"/>
</dbReference>
<evidence type="ECO:0000313" key="2">
    <source>
        <dbReference type="EMBL" id="ROR40079.1"/>
    </source>
</evidence>
<reference evidence="4" key="1">
    <citation type="submission" date="2018-03" db="EMBL/GenBank/DDBJ databases">
        <title>A comparative analysis of the Nautiliaceae.</title>
        <authorList>
            <person name="Grosche A."/>
            <person name="Smedile F."/>
            <person name="Vetriani C."/>
        </authorList>
    </citation>
    <scope>NUCLEOTIDE SEQUENCE [LARGE SCALE GENOMIC DNA]</scope>
    <source>
        <strain evidence="4">TB6</strain>
    </source>
</reference>
<keyword evidence="1" id="KW-0489">Methyltransferase</keyword>
<protein>
    <submittedName>
        <fullName evidence="1">Methyltransferase domain-containing protein</fullName>
    </submittedName>
    <submittedName>
        <fullName evidence="2">Ubiquinone/menaquinone biosynthesis C-methylase UbiE</fullName>
    </submittedName>
</protein>
<evidence type="ECO:0000313" key="3">
    <source>
        <dbReference type="Proteomes" id="UP000272781"/>
    </source>
</evidence>
<dbReference type="EMBL" id="RJVK01000002">
    <property type="protein sequence ID" value="ROR40079.1"/>
    <property type="molecule type" value="Genomic_DNA"/>
</dbReference>
<name>A0AAJ4RCW6_9BACT</name>
<dbReference type="RefSeq" id="WP_123352462.1">
    <property type="nucleotide sequence ID" value="NZ_CP027432.2"/>
</dbReference>
<dbReference type="AlphaFoldDB" id="A0AAJ4RCW6"/>